<sequence>MSTPVPRWEWRTFGAGLGAPGARLAALADAAAPPVQSSDEVYLLSSHGDANVKVRDDLMDIKQLEQTDRAGLEQWRPVLKAGFPLPAATLGQVFAALGLPVPTLARAAYSLDELTRELIAPEPQLRVLAVHKERTRYRVDGCMSELTRVAAGGAQTQTLAVESEDPAAVLALVQRLGLADLPNQSYPRGLKSLVATAPGLGAAALPLRIAVLDLGTNSVKFHIGERDPAGRWQRVLDRGEVTRLGEGLRESGFIAPAAWDRTLAAVCAMAAQARAAGVAQTLALGTMGLRNAGNSDAFIAAVREQCGLTIEVIDGAEEARLAYLAVQAGVGLPDGAVAVFDTGGGSTQVTIGRGGRVLERFSLDLGAVRITEQFGLAAPVERDHLDAALAAIARELSRLDQSAPPDALVGMGGAVTNLASVSLGMTRYDPDLIQGAILTRGEIERQIALYAGLDRAGRTAVPGLQPGRADVILAGALIVRTLLDKFRQDQLEVSDRGLRHGVLIDRFSA</sequence>
<dbReference type="Proteomes" id="UP000232638">
    <property type="component" value="Chromosome"/>
</dbReference>
<dbReference type="SUPFAM" id="SSF53067">
    <property type="entry name" value="Actin-like ATPase domain"/>
    <property type="match status" value="2"/>
</dbReference>
<proteinExistence type="predicted"/>
<dbReference type="InterPro" id="IPR050273">
    <property type="entry name" value="GppA/Ppx_hydrolase"/>
</dbReference>
<dbReference type="CDD" id="cd24054">
    <property type="entry name" value="ASKHA_NBD_AaPPX-GppA_MtPPX2-like"/>
    <property type="match status" value="1"/>
</dbReference>
<dbReference type="PANTHER" id="PTHR30005:SF0">
    <property type="entry name" value="RETROGRADE REGULATION PROTEIN 2"/>
    <property type="match status" value="1"/>
</dbReference>
<accession>A0A2K8U9M7</accession>
<dbReference type="Gene3D" id="3.30.420.40">
    <property type="match status" value="1"/>
</dbReference>
<dbReference type="InterPro" id="IPR003695">
    <property type="entry name" value="Ppx_GppA_N"/>
</dbReference>
<dbReference type="Pfam" id="PF02541">
    <property type="entry name" value="Ppx-GppA"/>
    <property type="match status" value="1"/>
</dbReference>
<name>A0A2K8U9M7_9GAMM</name>
<dbReference type="RefSeq" id="WP_100920032.1">
    <property type="nucleotide sequence ID" value="NZ_CP020370.1"/>
</dbReference>
<dbReference type="AlphaFoldDB" id="A0A2K8U9M7"/>
<keyword evidence="3" id="KW-1185">Reference proteome</keyword>
<dbReference type="EMBL" id="CP020370">
    <property type="protein sequence ID" value="AUB82296.1"/>
    <property type="molecule type" value="Genomic_DNA"/>
</dbReference>
<reference evidence="2 3" key="1">
    <citation type="submission" date="2017-03" db="EMBL/GenBank/DDBJ databases">
        <title>Complete genome sequence of Candidatus 'Thiodictyon syntrophicum' sp. nov. strain Cad16T, a photolithoautotroph purple sulfur bacterium isolated from an alpine meromictic lake.</title>
        <authorList>
            <person name="Luedin S.M."/>
            <person name="Pothier J.F."/>
            <person name="Danza F."/>
            <person name="Storelli N."/>
            <person name="Wittwer M."/>
            <person name="Tonolla M."/>
        </authorList>
    </citation>
    <scope>NUCLEOTIDE SEQUENCE [LARGE SCALE GENOMIC DNA]</scope>
    <source>
        <strain evidence="2 3">Cad16T</strain>
    </source>
</reference>
<evidence type="ECO:0000313" key="3">
    <source>
        <dbReference type="Proteomes" id="UP000232638"/>
    </source>
</evidence>
<protein>
    <recommendedName>
        <fullName evidence="1">Ppx/GppA phosphatase N-terminal domain-containing protein</fullName>
    </recommendedName>
</protein>
<evidence type="ECO:0000259" key="1">
    <source>
        <dbReference type="Pfam" id="PF02541"/>
    </source>
</evidence>
<organism evidence="2 3">
    <name type="scientific">Candidatus Thiodictyon syntrophicum</name>
    <dbReference type="NCBI Taxonomy" id="1166950"/>
    <lineage>
        <taxon>Bacteria</taxon>
        <taxon>Pseudomonadati</taxon>
        <taxon>Pseudomonadota</taxon>
        <taxon>Gammaproteobacteria</taxon>
        <taxon>Chromatiales</taxon>
        <taxon>Chromatiaceae</taxon>
        <taxon>Thiodictyon</taxon>
    </lineage>
</organism>
<dbReference type="OrthoDB" id="9793035at2"/>
<dbReference type="GO" id="GO:0016462">
    <property type="term" value="F:pyrophosphatase activity"/>
    <property type="evidence" value="ECO:0007669"/>
    <property type="project" value="TreeGrafter"/>
</dbReference>
<dbReference type="PANTHER" id="PTHR30005">
    <property type="entry name" value="EXOPOLYPHOSPHATASE"/>
    <property type="match status" value="1"/>
</dbReference>
<dbReference type="Gene3D" id="3.30.420.150">
    <property type="entry name" value="Exopolyphosphatase. Domain 2"/>
    <property type="match status" value="1"/>
</dbReference>
<feature type="domain" description="Ppx/GppA phosphatase N-terminal" evidence="1">
    <location>
        <begin position="230"/>
        <end position="505"/>
    </location>
</feature>
<gene>
    <name evidence="2" type="ORF">THSYN_15965</name>
</gene>
<dbReference type="InterPro" id="IPR043129">
    <property type="entry name" value="ATPase_NBD"/>
</dbReference>
<evidence type="ECO:0000313" key="2">
    <source>
        <dbReference type="EMBL" id="AUB82296.1"/>
    </source>
</evidence>
<dbReference type="KEGG" id="tsy:THSYN_15965"/>